<proteinExistence type="predicted"/>
<reference evidence="1" key="1">
    <citation type="submission" date="2018-05" db="EMBL/GenBank/DDBJ databases">
        <authorList>
            <person name="Lanie J.A."/>
            <person name="Ng W.-L."/>
            <person name="Kazmierczak K.M."/>
            <person name="Andrzejewski T.M."/>
            <person name="Davidsen T.M."/>
            <person name="Wayne K.J."/>
            <person name="Tettelin H."/>
            <person name="Glass J.I."/>
            <person name="Rusch D."/>
            <person name="Podicherti R."/>
            <person name="Tsui H.-C.T."/>
            <person name="Winkler M.E."/>
        </authorList>
    </citation>
    <scope>NUCLEOTIDE SEQUENCE</scope>
</reference>
<dbReference type="EMBL" id="UINC01221359">
    <property type="protein sequence ID" value="SVE49666.1"/>
    <property type="molecule type" value="Genomic_DNA"/>
</dbReference>
<gene>
    <name evidence="1" type="ORF">METZ01_LOCUS502520</name>
</gene>
<feature type="non-terminal residue" evidence="1">
    <location>
        <position position="56"/>
    </location>
</feature>
<dbReference type="AlphaFoldDB" id="A0A383DYP1"/>
<accession>A0A383DYP1</accession>
<protein>
    <submittedName>
        <fullName evidence="1">Uncharacterized protein</fullName>
    </submittedName>
</protein>
<name>A0A383DYP1_9ZZZZ</name>
<sequence length="56" mass="6408">MNNFKDFHTVKDLKFDVKKLQEGLKQVLKIKNYDDANGIKNFAAICLNQIPGKPES</sequence>
<evidence type="ECO:0000313" key="1">
    <source>
        <dbReference type="EMBL" id="SVE49666.1"/>
    </source>
</evidence>
<organism evidence="1">
    <name type="scientific">marine metagenome</name>
    <dbReference type="NCBI Taxonomy" id="408172"/>
    <lineage>
        <taxon>unclassified sequences</taxon>
        <taxon>metagenomes</taxon>
        <taxon>ecological metagenomes</taxon>
    </lineage>
</organism>